<keyword evidence="7 8" id="KW-0472">Membrane</keyword>
<dbReference type="Gene3D" id="3.40.50.300">
    <property type="entry name" value="P-loop containing nucleotide triphosphate hydrolases"/>
    <property type="match status" value="1"/>
</dbReference>
<evidence type="ECO:0000256" key="6">
    <source>
        <dbReference type="ARBA" id="ARBA00022989"/>
    </source>
</evidence>
<dbReference type="SUPFAM" id="SSF52540">
    <property type="entry name" value="P-loop containing nucleoside triphosphate hydrolases"/>
    <property type="match status" value="1"/>
</dbReference>
<keyword evidence="4" id="KW-0547">Nucleotide-binding</keyword>
<feature type="transmembrane region" description="Helical" evidence="8">
    <location>
        <begin position="12"/>
        <end position="36"/>
    </location>
</feature>
<dbReference type="GO" id="GO:0015833">
    <property type="term" value="P:peptide transport"/>
    <property type="evidence" value="ECO:0007669"/>
    <property type="project" value="InterPro"/>
</dbReference>
<dbReference type="SUPFAM" id="SSF90123">
    <property type="entry name" value="ABC transporter transmembrane region"/>
    <property type="match status" value="1"/>
</dbReference>
<evidence type="ECO:0000256" key="1">
    <source>
        <dbReference type="ARBA" id="ARBA00004651"/>
    </source>
</evidence>
<feature type="transmembrane region" description="Helical" evidence="8">
    <location>
        <begin position="237"/>
        <end position="254"/>
    </location>
</feature>
<dbReference type="GO" id="GO:0005524">
    <property type="term" value="F:ATP binding"/>
    <property type="evidence" value="ECO:0007669"/>
    <property type="project" value="UniProtKB-KW"/>
</dbReference>
<dbReference type="InterPro" id="IPR005898">
    <property type="entry name" value="Cyc_pep_transpt_SyrD/YojI"/>
</dbReference>
<feature type="transmembrane region" description="Helical" evidence="8">
    <location>
        <begin position="148"/>
        <end position="166"/>
    </location>
</feature>
<dbReference type="InterPro" id="IPR011527">
    <property type="entry name" value="ABC1_TM_dom"/>
</dbReference>
<feature type="domain" description="ABC transmembrane type-1" evidence="10">
    <location>
        <begin position="14"/>
        <end position="291"/>
    </location>
</feature>
<evidence type="ECO:0000313" key="12">
    <source>
        <dbReference type="Proteomes" id="UP000594759"/>
    </source>
</evidence>
<dbReference type="GO" id="GO:1904680">
    <property type="term" value="F:peptide transmembrane transporter activity"/>
    <property type="evidence" value="ECO:0007669"/>
    <property type="project" value="InterPro"/>
</dbReference>
<reference evidence="11 12" key="1">
    <citation type="submission" date="2020-11" db="EMBL/GenBank/DDBJ databases">
        <title>Pedobacter endophytica, an endophytic bacteria isolated form Carex pumila.</title>
        <authorList>
            <person name="Peng Y."/>
            <person name="Jiang L."/>
            <person name="Lee J."/>
        </authorList>
    </citation>
    <scope>NUCLEOTIDE SEQUENCE [LARGE SCALE GENOMIC DNA]</scope>
    <source>
        <strain evidence="11 12">JBR3-12</strain>
    </source>
</reference>
<gene>
    <name evidence="11" type="ORF">IZT61_14295</name>
</gene>
<evidence type="ECO:0000256" key="3">
    <source>
        <dbReference type="ARBA" id="ARBA00022692"/>
    </source>
</evidence>
<dbReference type="InterPro" id="IPR027417">
    <property type="entry name" value="P-loop_NTPase"/>
</dbReference>
<dbReference type="Gene3D" id="1.20.1560.10">
    <property type="entry name" value="ABC transporter type 1, transmembrane domain"/>
    <property type="match status" value="1"/>
</dbReference>
<dbReference type="EMBL" id="CP064939">
    <property type="protein sequence ID" value="QPH38259.1"/>
    <property type="molecule type" value="Genomic_DNA"/>
</dbReference>
<evidence type="ECO:0000259" key="10">
    <source>
        <dbReference type="PROSITE" id="PS50929"/>
    </source>
</evidence>
<organism evidence="11 12">
    <name type="scientific">Pedobacter endophyticus</name>
    <dbReference type="NCBI Taxonomy" id="2789740"/>
    <lineage>
        <taxon>Bacteria</taxon>
        <taxon>Pseudomonadati</taxon>
        <taxon>Bacteroidota</taxon>
        <taxon>Sphingobacteriia</taxon>
        <taxon>Sphingobacteriales</taxon>
        <taxon>Sphingobacteriaceae</taxon>
        <taxon>Pedobacter</taxon>
    </lineage>
</organism>
<evidence type="ECO:0000256" key="4">
    <source>
        <dbReference type="ARBA" id="ARBA00022741"/>
    </source>
</evidence>
<comment type="subcellular location">
    <subcellularLocation>
        <location evidence="1">Cell membrane</location>
        <topology evidence="1">Multi-pass membrane protein</topology>
    </subcellularLocation>
</comment>
<evidence type="ECO:0000313" key="11">
    <source>
        <dbReference type="EMBL" id="QPH38259.1"/>
    </source>
</evidence>
<dbReference type="AlphaFoldDB" id="A0A7U3Q462"/>
<proteinExistence type="predicted"/>
<accession>A0A7U3Q462</accession>
<keyword evidence="6 8" id="KW-1133">Transmembrane helix</keyword>
<dbReference type="PANTHER" id="PTHR43553:SF11">
    <property type="entry name" value="ABC TRANSPORTER ATP-BINDING_PERMEASE PROTEIN YOJI"/>
    <property type="match status" value="1"/>
</dbReference>
<keyword evidence="12" id="KW-1185">Reference proteome</keyword>
<sequence>MRDPIISKLNFIKVFLLGTISSSLTLGFISLVNLLINKQVNDKALVFELKYCLFLIVLIGLYALTRIYFSFSTIKLSQHLFWKLRVEVVRIMSDANFNDFKRHSHKITACLISDVSILTQSAEHCIYFLTSLLTMILCMAYLAYLSILLFILTLIVIVSGAFIYRISFKRNQFFLKAARNEEEQFVSLLDSLINGFKEISLDRHKKTILGQVKLEQIAERSIGLNIKAFTGISLNQLTGQILFFTLILSVLMFFNNRFGLPMATSINFVFILLFLRSAIETTMALLPGLYQANIAYKRVVDLRDTFSTIFNDHPITKKEVFDNFSRIKVQDLKYTYPTSVCQENGFGIGPIDLEIGRGNVYFIYGGNGSGKTTFMLLLLGLLKPGTGQVYVDDVLIGFDNIGVFKMLFGAVFSDYYLFDQVFNPEVDPIQVQEYLTIFELNDKVGWQDNVFTTRGLSMGQRKRLALVCVLLENKPIVVLDEWAADQDPYFRKKFYEEIIPLLKRKGFTIIAITHDDKYYYFTDYIYKMQEGKLIRVTHENPNFIAL</sequence>
<dbReference type="InterPro" id="IPR003439">
    <property type="entry name" value="ABC_transporter-like_ATP-bd"/>
</dbReference>
<dbReference type="Pfam" id="PF00005">
    <property type="entry name" value="ABC_tran"/>
    <property type="match status" value="1"/>
</dbReference>
<dbReference type="PROSITE" id="PS50929">
    <property type="entry name" value="ABC_TM1F"/>
    <property type="match status" value="1"/>
</dbReference>
<evidence type="ECO:0000256" key="5">
    <source>
        <dbReference type="ARBA" id="ARBA00022840"/>
    </source>
</evidence>
<feature type="transmembrane region" description="Helical" evidence="8">
    <location>
        <begin position="48"/>
        <end position="69"/>
    </location>
</feature>
<dbReference type="PANTHER" id="PTHR43553">
    <property type="entry name" value="HEAVY METAL TRANSPORTER"/>
    <property type="match status" value="1"/>
</dbReference>
<name>A0A7U3Q462_9SPHI</name>
<dbReference type="RefSeq" id="WP_196097617.1">
    <property type="nucleotide sequence ID" value="NZ_CP064939.1"/>
</dbReference>
<dbReference type="InterPro" id="IPR050095">
    <property type="entry name" value="ECF_ABC_transporter_ATP-bd"/>
</dbReference>
<dbReference type="SMART" id="SM00382">
    <property type="entry name" value="AAA"/>
    <property type="match status" value="1"/>
</dbReference>
<evidence type="ECO:0000256" key="8">
    <source>
        <dbReference type="SAM" id="Phobius"/>
    </source>
</evidence>
<protein>
    <submittedName>
        <fullName evidence="11">Cyclic peptide export ABC transporter</fullName>
    </submittedName>
</protein>
<dbReference type="InterPro" id="IPR003593">
    <property type="entry name" value="AAA+_ATPase"/>
</dbReference>
<dbReference type="Proteomes" id="UP000594759">
    <property type="component" value="Chromosome"/>
</dbReference>
<keyword evidence="2" id="KW-0813">Transport</keyword>
<dbReference type="KEGG" id="pex:IZT61_14295"/>
<dbReference type="GO" id="GO:0016887">
    <property type="term" value="F:ATP hydrolysis activity"/>
    <property type="evidence" value="ECO:0007669"/>
    <property type="project" value="InterPro"/>
</dbReference>
<dbReference type="PROSITE" id="PS50893">
    <property type="entry name" value="ABC_TRANSPORTER_2"/>
    <property type="match status" value="1"/>
</dbReference>
<feature type="transmembrane region" description="Helical" evidence="8">
    <location>
        <begin position="260"/>
        <end position="279"/>
    </location>
</feature>
<keyword evidence="5" id="KW-0067">ATP-binding</keyword>
<dbReference type="GO" id="GO:0043190">
    <property type="term" value="C:ATP-binding cassette (ABC) transporter complex"/>
    <property type="evidence" value="ECO:0007669"/>
    <property type="project" value="TreeGrafter"/>
</dbReference>
<feature type="domain" description="ABC transporter" evidence="9">
    <location>
        <begin position="327"/>
        <end position="546"/>
    </location>
</feature>
<dbReference type="InterPro" id="IPR036640">
    <property type="entry name" value="ABC1_TM_sf"/>
</dbReference>
<evidence type="ECO:0000256" key="2">
    <source>
        <dbReference type="ARBA" id="ARBA00022448"/>
    </source>
</evidence>
<evidence type="ECO:0000259" key="9">
    <source>
        <dbReference type="PROSITE" id="PS50893"/>
    </source>
</evidence>
<dbReference type="GO" id="GO:0140359">
    <property type="term" value="F:ABC-type transporter activity"/>
    <property type="evidence" value="ECO:0007669"/>
    <property type="project" value="InterPro"/>
</dbReference>
<dbReference type="NCBIfam" id="TIGR01194">
    <property type="entry name" value="cyc_pep_trnsptr"/>
    <property type="match status" value="1"/>
</dbReference>
<evidence type="ECO:0000256" key="7">
    <source>
        <dbReference type="ARBA" id="ARBA00023136"/>
    </source>
</evidence>
<keyword evidence="3 8" id="KW-0812">Transmembrane</keyword>